<evidence type="ECO:0000256" key="1">
    <source>
        <dbReference type="PROSITE-ProRule" id="PRU00042"/>
    </source>
</evidence>
<dbReference type="EMBL" id="GBYB01005046">
    <property type="protein sequence ID" value="JAG74813.1"/>
    <property type="molecule type" value="Transcribed_RNA"/>
</dbReference>
<protein>
    <submittedName>
        <fullName evidence="4">Bcl6 protein</fullName>
    </submittedName>
</protein>
<feature type="region of interest" description="Disordered" evidence="2">
    <location>
        <begin position="1"/>
        <end position="36"/>
    </location>
</feature>
<dbReference type="GO" id="GO:0008270">
    <property type="term" value="F:zinc ion binding"/>
    <property type="evidence" value="ECO:0007669"/>
    <property type="project" value="UniProtKB-KW"/>
</dbReference>
<feature type="compositionally biased region" description="Basic and acidic residues" evidence="2">
    <location>
        <begin position="469"/>
        <end position="487"/>
    </location>
</feature>
<gene>
    <name evidence="4" type="primary">Bcl6</name>
    <name evidence="4" type="ORF">g.11923</name>
</gene>
<reference evidence="4" key="1">
    <citation type="submission" date="2015-01" db="EMBL/GenBank/DDBJ databases">
        <title>Transcriptome Assembly of Fopius arisanus.</title>
        <authorList>
            <person name="Geib S."/>
        </authorList>
    </citation>
    <scope>NUCLEOTIDE SEQUENCE</scope>
</reference>
<feature type="compositionally biased region" description="Low complexity" evidence="2">
    <location>
        <begin position="1"/>
        <end position="22"/>
    </location>
</feature>
<organism evidence="4">
    <name type="scientific">Fopius arisanus</name>
    <dbReference type="NCBI Taxonomy" id="64838"/>
    <lineage>
        <taxon>Eukaryota</taxon>
        <taxon>Metazoa</taxon>
        <taxon>Ecdysozoa</taxon>
        <taxon>Arthropoda</taxon>
        <taxon>Hexapoda</taxon>
        <taxon>Insecta</taxon>
        <taxon>Pterygota</taxon>
        <taxon>Neoptera</taxon>
        <taxon>Endopterygota</taxon>
        <taxon>Hymenoptera</taxon>
        <taxon>Apocrita</taxon>
        <taxon>Ichneumonoidea</taxon>
        <taxon>Braconidae</taxon>
        <taxon>Opiinae</taxon>
        <taxon>Fopius</taxon>
    </lineage>
</organism>
<evidence type="ECO:0000256" key="2">
    <source>
        <dbReference type="SAM" id="MobiDB-lite"/>
    </source>
</evidence>
<feature type="region of interest" description="Disordered" evidence="2">
    <location>
        <begin position="238"/>
        <end position="283"/>
    </location>
</feature>
<dbReference type="Gene3D" id="3.30.160.60">
    <property type="entry name" value="Classic Zinc Finger"/>
    <property type="match status" value="1"/>
</dbReference>
<feature type="domain" description="C2H2-type" evidence="3">
    <location>
        <begin position="133"/>
        <end position="161"/>
    </location>
</feature>
<dbReference type="PROSITE" id="PS00028">
    <property type="entry name" value="ZINC_FINGER_C2H2_1"/>
    <property type="match status" value="1"/>
</dbReference>
<feature type="compositionally biased region" description="Basic residues" evidence="2">
    <location>
        <begin position="488"/>
        <end position="504"/>
    </location>
</feature>
<name>A0A0C9RDJ6_9HYME</name>
<keyword evidence="1" id="KW-0479">Metal-binding</keyword>
<accession>A0A0C9RDJ6</accession>
<feature type="region of interest" description="Disordered" evidence="2">
    <location>
        <begin position="459"/>
        <end position="504"/>
    </location>
</feature>
<feature type="compositionally biased region" description="Polar residues" evidence="2">
    <location>
        <begin position="238"/>
        <end position="264"/>
    </location>
</feature>
<dbReference type="SMART" id="SM00355">
    <property type="entry name" value="ZnF_C2H2"/>
    <property type="match status" value="2"/>
</dbReference>
<evidence type="ECO:0000259" key="3">
    <source>
        <dbReference type="PROSITE" id="PS50157"/>
    </source>
</evidence>
<evidence type="ECO:0000313" key="4">
    <source>
        <dbReference type="EMBL" id="JAG74813.1"/>
    </source>
</evidence>
<proteinExistence type="predicted"/>
<dbReference type="PROSITE" id="PS50157">
    <property type="entry name" value="ZINC_FINGER_C2H2_2"/>
    <property type="match status" value="1"/>
</dbReference>
<sequence length="609" mass="69144">MADSNNEASDSVSESSGSLALGNNPSVSTRTQVDETARSQDIVRKIEILVPFKMTELGGRLQPVSKCSICREKGKSMAFLKERQLLDHIKERHKEYEIEIRCVCGRPWRSLQQWHVHKIKCKGEPTTPTPEAFQCSLCTLSFKTKSGLGQHERHRHAALRNEKREKQNIGHSLPGVNKGGRKCSVWDAHSTNLLTQLKEKLKGDKAMVEKIVKELSKRNIIRTRRQVSDKLYRMSTVSNLRRSESTISGSSDQTETSTSLSTEVDPQEITDKSREESSPVPPEIPTMAEALEQTNLAPLSLDHLGESILSTTVLAETSIIDEEAPLDRGPVVLVNLTLDVPSEEALVEPTNGDLEERGFTNWKQNMVNYVNSKNMNNDNIYENYANKIRQTWNDRRGNSEDMRVYINTFINSEFLPLIKNFGKIEKEEGTVTTTKNSAVGDLKRGTPKIFRYANFRKQYESKSSQNGPSKEKSWSERCSEREDSTIRREKKRTRGRPMSSRQKKVHAFARCQEMYKNCPKKLAEFTVKGDFSFTESKADLPMKREINNVYSNLWGQKGPEILNIEMNTMEPTSMIDYIHPITAQDIKQKIKVIKNDSAPGADGIKKKLT</sequence>
<dbReference type="AlphaFoldDB" id="A0A0C9RDJ6"/>
<keyword evidence="1" id="KW-0863">Zinc-finger</keyword>
<keyword evidence="1" id="KW-0862">Zinc</keyword>
<dbReference type="InterPro" id="IPR013087">
    <property type="entry name" value="Znf_C2H2_type"/>
</dbReference>